<dbReference type="GO" id="GO:0004303">
    <property type="term" value="F:estradiol 17-beta-dehydrogenase [NAD(P)+] activity"/>
    <property type="evidence" value="ECO:0007669"/>
    <property type="project" value="TreeGrafter"/>
</dbReference>
<evidence type="ECO:0000313" key="3">
    <source>
        <dbReference type="Proteomes" id="UP000812440"/>
    </source>
</evidence>
<dbReference type="GO" id="GO:0047024">
    <property type="term" value="F:5-alpha-androstane-3-beta,17-beta-diol dehydrogenase (NADP+) activity"/>
    <property type="evidence" value="ECO:0007669"/>
    <property type="project" value="TreeGrafter"/>
</dbReference>
<dbReference type="EMBL" id="JAACNH010000007">
    <property type="protein sequence ID" value="KAG8436508.1"/>
    <property type="molecule type" value="Genomic_DNA"/>
</dbReference>
<evidence type="ECO:0000313" key="2">
    <source>
        <dbReference type="EMBL" id="KAG8436508.1"/>
    </source>
</evidence>
<accession>A0A8T2IZP7</accession>
<protein>
    <submittedName>
        <fullName evidence="2">Uncharacterized protein</fullName>
    </submittedName>
</protein>
<evidence type="ECO:0000256" key="1">
    <source>
        <dbReference type="SAM" id="MobiDB-lite"/>
    </source>
</evidence>
<dbReference type="Proteomes" id="UP000812440">
    <property type="component" value="Chromosome 4"/>
</dbReference>
<organism evidence="2 3">
    <name type="scientific">Hymenochirus boettgeri</name>
    <name type="common">Congo dwarf clawed frog</name>
    <dbReference type="NCBI Taxonomy" id="247094"/>
    <lineage>
        <taxon>Eukaryota</taxon>
        <taxon>Metazoa</taxon>
        <taxon>Chordata</taxon>
        <taxon>Craniata</taxon>
        <taxon>Vertebrata</taxon>
        <taxon>Euteleostomi</taxon>
        <taxon>Amphibia</taxon>
        <taxon>Batrachia</taxon>
        <taxon>Anura</taxon>
        <taxon>Pipoidea</taxon>
        <taxon>Pipidae</taxon>
        <taxon>Pipinae</taxon>
        <taxon>Hymenochirus</taxon>
    </lineage>
</organism>
<keyword evidence="3" id="KW-1185">Reference proteome</keyword>
<comment type="caution">
    <text evidence="2">The sequence shown here is derived from an EMBL/GenBank/DDBJ whole genome shotgun (WGS) entry which is preliminary data.</text>
</comment>
<proteinExistence type="predicted"/>
<dbReference type="GO" id="GO:0000253">
    <property type="term" value="F:3-beta-hydroxysteroid 3-dehydrogenase (NADP+) activity"/>
    <property type="evidence" value="ECO:0007669"/>
    <property type="project" value="TreeGrafter"/>
</dbReference>
<name>A0A8T2IZP7_9PIPI</name>
<dbReference type="GO" id="GO:0005789">
    <property type="term" value="C:endoplasmic reticulum membrane"/>
    <property type="evidence" value="ECO:0007669"/>
    <property type="project" value="TreeGrafter"/>
</dbReference>
<feature type="region of interest" description="Disordered" evidence="1">
    <location>
        <begin position="1"/>
        <end position="33"/>
    </location>
</feature>
<sequence>MWSPPRGARAYALVTGGGGGESPRRAPPTNTTTRGEIRVFTNSFTITPFNGAEALLDLFKRNPESLDPLSKYYSCTSGLGRNYVNSEKMDVDEESCDLFYEEMLKLENKIRNQFLY</sequence>
<dbReference type="OrthoDB" id="9989144at2759"/>
<reference evidence="2" key="1">
    <citation type="thesis" date="2020" institute="ProQuest LLC" country="789 East Eisenhower Parkway, Ann Arbor, MI, USA">
        <title>Comparative Genomics and Chromosome Evolution.</title>
        <authorList>
            <person name="Mudd A.B."/>
        </authorList>
    </citation>
    <scope>NUCLEOTIDE SEQUENCE</scope>
    <source>
        <strain evidence="2">Female2</strain>
        <tissue evidence="2">Blood</tissue>
    </source>
</reference>
<dbReference type="PANTHER" id="PTHR44442">
    <property type="entry name" value="3-KETO-STEROID REDUCTASE"/>
    <property type="match status" value="1"/>
</dbReference>
<dbReference type="PANTHER" id="PTHR44442:SF1">
    <property type="entry name" value="3-KETO-STEROID REDUCTASE_17-BETA-HYDROXYSTEROID DEHYDROGENASE 7"/>
    <property type="match status" value="1"/>
</dbReference>
<dbReference type="GO" id="GO:0006695">
    <property type="term" value="P:cholesterol biosynthetic process"/>
    <property type="evidence" value="ECO:0007669"/>
    <property type="project" value="TreeGrafter"/>
</dbReference>
<dbReference type="InterPro" id="IPR052834">
    <property type="entry name" value="3KSR/17beta-HSD"/>
</dbReference>
<dbReference type="AlphaFoldDB" id="A0A8T2IZP7"/>
<gene>
    <name evidence="2" type="ORF">GDO86_007565</name>
</gene>